<dbReference type="AlphaFoldDB" id="A0A396RVB2"/>
<dbReference type="PROSITE" id="PS51740">
    <property type="entry name" value="SPOVT_ABRB"/>
    <property type="match status" value="1"/>
</dbReference>
<evidence type="ECO:0000313" key="4">
    <source>
        <dbReference type="Proteomes" id="UP000266693"/>
    </source>
</evidence>
<keyword evidence="1 3" id="KW-0238">DNA-binding</keyword>
<dbReference type="SMART" id="SM00966">
    <property type="entry name" value="SpoVT_AbrB"/>
    <property type="match status" value="1"/>
</dbReference>
<comment type="caution">
    <text evidence="3">The sequence shown here is derived from an EMBL/GenBank/DDBJ whole genome shotgun (WGS) entry which is preliminary data.</text>
</comment>
<dbReference type="Pfam" id="PF04014">
    <property type="entry name" value="MazE_antitoxin"/>
    <property type="match status" value="1"/>
</dbReference>
<protein>
    <submittedName>
        <fullName evidence="3">AbrB/MazE/SpoVT family DNA-binding domain-containing protein</fullName>
    </submittedName>
</protein>
<evidence type="ECO:0000313" key="3">
    <source>
        <dbReference type="EMBL" id="RHW19342.1"/>
    </source>
</evidence>
<sequence length="94" mass="10260">MNARTTLSAKGQVVIPKDVRDMLGLTAGQQLEVVPAGRGVLLRPTIAKAGRSFEEITAEIRKITSSYKGRPVPVEEMNRTIAKEWAKRGAKKDA</sequence>
<feature type="domain" description="SpoVT-AbrB" evidence="2">
    <location>
        <begin position="2"/>
        <end position="47"/>
    </location>
</feature>
<proteinExistence type="predicted"/>
<name>A0A396RVB2_9SPHN</name>
<accession>A0A396RVB2</accession>
<dbReference type="InterPro" id="IPR037914">
    <property type="entry name" value="SpoVT-AbrB_sf"/>
</dbReference>
<dbReference type="NCBIfam" id="TIGR01439">
    <property type="entry name" value="lp_hng_hel_AbrB"/>
    <property type="match status" value="1"/>
</dbReference>
<dbReference type="RefSeq" id="WP_118862848.1">
    <property type="nucleotide sequence ID" value="NZ_QWLV01000001.1"/>
</dbReference>
<evidence type="ECO:0000256" key="1">
    <source>
        <dbReference type="PROSITE-ProRule" id="PRU01076"/>
    </source>
</evidence>
<dbReference type="EMBL" id="QWLV01000001">
    <property type="protein sequence ID" value="RHW19342.1"/>
    <property type="molecule type" value="Genomic_DNA"/>
</dbReference>
<reference evidence="3 4" key="1">
    <citation type="submission" date="2018-08" db="EMBL/GenBank/DDBJ databases">
        <title>The multiple taxonomic identification of Sphingomonas gilva.</title>
        <authorList>
            <person name="Zhu D."/>
            <person name="Zheng S."/>
        </authorList>
    </citation>
    <scope>NUCLEOTIDE SEQUENCE [LARGE SCALE GENOMIC DNA]</scope>
    <source>
        <strain evidence="3 4">ZDH117</strain>
    </source>
</reference>
<evidence type="ECO:0000259" key="2">
    <source>
        <dbReference type="PROSITE" id="PS51740"/>
    </source>
</evidence>
<organism evidence="3 4">
    <name type="scientific">Sphingomonas gilva</name>
    <dbReference type="NCBI Taxonomy" id="2305907"/>
    <lineage>
        <taxon>Bacteria</taxon>
        <taxon>Pseudomonadati</taxon>
        <taxon>Pseudomonadota</taxon>
        <taxon>Alphaproteobacteria</taxon>
        <taxon>Sphingomonadales</taxon>
        <taxon>Sphingomonadaceae</taxon>
        <taxon>Sphingomonas</taxon>
    </lineage>
</organism>
<keyword evidence="4" id="KW-1185">Reference proteome</keyword>
<dbReference type="InterPro" id="IPR007159">
    <property type="entry name" value="SpoVT-AbrB_dom"/>
</dbReference>
<dbReference type="Proteomes" id="UP000266693">
    <property type="component" value="Unassembled WGS sequence"/>
</dbReference>
<gene>
    <name evidence="3" type="ORF">D1610_04365</name>
</gene>
<dbReference type="Gene3D" id="2.10.260.10">
    <property type="match status" value="1"/>
</dbReference>
<dbReference type="GO" id="GO:0003677">
    <property type="term" value="F:DNA binding"/>
    <property type="evidence" value="ECO:0007669"/>
    <property type="project" value="UniProtKB-UniRule"/>
</dbReference>
<dbReference type="OrthoDB" id="7160352at2"/>
<dbReference type="SUPFAM" id="SSF89447">
    <property type="entry name" value="AbrB/MazE/MraZ-like"/>
    <property type="match status" value="1"/>
</dbReference>